<dbReference type="AlphaFoldDB" id="A0A851W522"/>
<sequence>PSRPSQPQFCHDLDEVERRELKLFAERRKRENLGQGSVRALPPSSAGAVCQQCGGPIPGGSLAVFAARAGLGLCWHPRCFQCQQCRQPLVDLLYFSAGRGPARLLCGRHHGDSERQRCPGCDEV</sequence>
<evidence type="ECO:0000256" key="1">
    <source>
        <dbReference type="ARBA" id="ARBA00022723"/>
    </source>
</evidence>
<organism evidence="8 9">
    <name type="scientific">Copsychus sechellarum</name>
    <dbReference type="NCBI Taxonomy" id="797021"/>
    <lineage>
        <taxon>Eukaryota</taxon>
        <taxon>Metazoa</taxon>
        <taxon>Chordata</taxon>
        <taxon>Craniata</taxon>
        <taxon>Vertebrata</taxon>
        <taxon>Euteleostomi</taxon>
        <taxon>Archelosauria</taxon>
        <taxon>Archosauria</taxon>
        <taxon>Dinosauria</taxon>
        <taxon>Saurischia</taxon>
        <taxon>Theropoda</taxon>
        <taxon>Coelurosauria</taxon>
        <taxon>Aves</taxon>
        <taxon>Neognathae</taxon>
        <taxon>Neoaves</taxon>
        <taxon>Telluraves</taxon>
        <taxon>Australaves</taxon>
        <taxon>Passeriformes</taxon>
        <taxon>Muscicapidae</taxon>
        <taxon>Copsychus</taxon>
    </lineage>
</organism>
<gene>
    <name evidence="8" type="primary">Prickle2_2</name>
    <name evidence="8" type="ORF">COPSEC_R16423</name>
</gene>
<dbReference type="Proteomes" id="UP000659062">
    <property type="component" value="Unassembled WGS sequence"/>
</dbReference>
<dbReference type="Pfam" id="PF00412">
    <property type="entry name" value="LIM"/>
    <property type="match status" value="1"/>
</dbReference>
<keyword evidence="1 5" id="KW-0479">Metal-binding</keyword>
<dbReference type="PROSITE" id="PS51303">
    <property type="entry name" value="PET"/>
    <property type="match status" value="1"/>
</dbReference>
<proteinExistence type="predicted"/>
<dbReference type="Pfam" id="PF06297">
    <property type="entry name" value="PET"/>
    <property type="match status" value="1"/>
</dbReference>
<comment type="caution">
    <text evidence="8">The sequence shown here is derived from an EMBL/GenBank/DDBJ whole genome shotgun (WGS) entry which is preliminary data.</text>
</comment>
<evidence type="ECO:0000259" key="6">
    <source>
        <dbReference type="PROSITE" id="PS50023"/>
    </source>
</evidence>
<dbReference type="GO" id="GO:0008270">
    <property type="term" value="F:zinc ion binding"/>
    <property type="evidence" value="ECO:0007669"/>
    <property type="project" value="InterPro"/>
</dbReference>
<evidence type="ECO:0000313" key="9">
    <source>
        <dbReference type="Proteomes" id="UP000659062"/>
    </source>
</evidence>
<protein>
    <submittedName>
        <fullName evidence="8">PRIC2 protein</fullName>
    </submittedName>
</protein>
<dbReference type="OrthoDB" id="9180298at2759"/>
<keyword evidence="3 5" id="KW-0862">Zinc</keyword>
<feature type="domain" description="LIM zinc-binding" evidence="6">
    <location>
        <begin position="48"/>
        <end position="116"/>
    </location>
</feature>
<dbReference type="Gene3D" id="2.10.110.10">
    <property type="entry name" value="Cysteine Rich Protein"/>
    <property type="match status" value="1"/>
</dbReference>
<keyword evidence="4 5" id="KW-0440">LIM domain</keyword>
<evidence type="ECO:0000256" key="2">
    <source>
        <dbReference type="ARBA" id="ARBA00022737"/>
    </source>
</evidence>
<keyword evidence="9" id="KW-1185">Reference proteome</keyword>
<keyword evidence="2" id="KW-0677">Repeat</keyword>
<dbReference type="EMBL" id="WBNE01000689">
    <property type="protein sequence ID" value="NXD46851.1"/>
    <property type="molecule type" value="Genomic_DNA"/>
</dbReference>
<dbReference type="PANTHER" id="PTHR24211">
    <property type="entry name" value="LIM DOMAIN-CONTAINING PROTEIN"/>
    <property type="match status" value="1"/>
</dbReference>
<dbReference type="PROSITE" id="PS00478">
    <property type="entry name" value="LIM_DOMAIN_1"/>
    <property type="match status" value="1"/>
</dbReference>
<dbReference type="SMART" id="SM00132">
    <property type="entry name" value="LIM"/>
    <property type="match status" value="1"/>
</dbReference>
<feature type="domain" description="PET" evidence="7">
    <location>
        <begin position="1"/>
        <end position="46"/>
    </location>
</feature>
<evidence type="ECO:0000256" key="5">
    <source>
        <dbReference type="PROSITE-ProRule" id="PRU00125"/>
    </source>
</evidence>
<dbReference type="InterPro" id="IPR010442">
    <property type="entry name" value="PET_domain"/>
</dbReference>
<name>A0A851W522_9PASS</name>
<evidence type="ECO:0000259" key="7">
    <source>
        <dbReference type="PROSITE" id="PS51303"/>
    </source>
</evidence>
<reference evidence="8" key="1">
    <citation type="submission" date="2019-09" db="EMBL/GenBank/DDBJ databases">
        <title>Bird 10,000 Genomes (B10K) Project - Family phase.</title>
        <authorList>
            <person name="Zhang G."/>
        </authorList>
    </citation>
    <scope>NUCLEOTIDE SEQUENCE</scope>
    <source>
        <strain evidence="8">OUT-0061</strain>
        <tissue evidence="8">Blood</tissue>
    </source>
</reference>
<evidence type="ECO:0000313" key="8">
    <source>
        <dbReference type="EMBL" id="NXD46851.1"/>
    </source>
</evidence>
<feature type="non-terminal residue" evidence="8">
    <location>
        <position position="1"/>
    </location>
</feature>
<feature type="non-terminal residue" evidence="8">
    <location>
        <position position="124"/>
    </location>
</feature>
<evidence type="ECO:0000256" key="3">
    <source>
        <dbReference type="ARBA" id="ARBA00022833"/>
    </source>
</evidence>
<dbReference type="InterPro" id="IPR047120">
    <property type="entry name" value="Pk/Esn/Tes"/>
</dbReference>
<accession>A0A851W522</accession>
<dbReference type="PANTHER" id="PTHR24211:SF35">
    <property type="entry name" value="PRICKLE-LIKE PROTEIN 4"/>
    <property type="match status" value="1"/>
</dbReference>
<dbReference type="InterPro" id="IPR001781">
    <property type="entry name" value="Znf_LIM"/>
</dbReference>
<dbReference type="PROSITE" id="PS50023">
    <property type="entry name" value="LIM_DOMAIN_2"/>
    <property type="match status" value="1"/>
</dbReference>
<evidence type="ECO:0000256" key="4">
    <source>
        <dbReference type="ARBA" id="ARBA00023038"/>
    </source>
</evidence>